<dbReference type="Proteomes" id="UP000078397">
    <property type="component" value="Unassembled WGS sequence"/>
</dbReference>
<evidence type="ECO:0000313" key="3">
    <source>
        <dbReference type="Proteomes" id="UP000078397"/>
    </source>
</evidence>
<accession>A0A179F2U0</accession>
<comment type="caution">
    <text evidence="2">The sequence shown here is derived from an EMBL/GenBank/DDBJ whole genome shotgun (WGS) entry which is preliminary data.</text>
</comment>
<dbReference type="KEGG" id="pchm:VFPPC_03860"/>
<organism evidence="2 3">
    <name type="scientific">Pochonia chlamydosporia 170</name>
    <dbReference type="NCBI Taxonomy" id="1380566"/>
    <lineage>
        <taxon>Eukaryota</taxon>
        <taxon>Fungi</taxon>
        <taxon>Dikarya</taxon>
        <taxon>Ascomycota</taxon>
        <taxon>Pezizomycotina</taxon>
        <taxon>Sordariomycetes</taxon>
        <taxon>Hypocreomycetidae</taxon>
        <taxon>Hypocreales</taxon>
        <taxon>Clavicipitaceae</taxon>
        <taxon>Pochonia</taxon>
    </lineage>
</organism>
<dbReference type="EMBL" id="LSBJ02000002">
    <property type="protein sequence ID" value="OAQ59650.1"/>
    <property type="molecule type" value="Genomic_DNA"/>
</dbReference>
<keyword evidence="3" id="KW-1185">Reference proteome</keyword>
<name>A0A179F2U0_METCM</name>
<dbReference type="GeneID" id="28847306"/>
<evidence type="ECO:0000256" key="1">
    <source>
        <dbReference type="SAM" id="MobiDB-lite"/>
    </source>
</evidence>
<dbReference type="OrthoDB" id="5408998at2759"/>
<dbReference type="AlphaFoldDB" id="A0A179F2U0"/>
<evidence type="ECO:0000313" key="2">
    <source>
        <dbReference type="EMBL" id="OAQ59650.1"/>
    </source>
</evidence>
<reference evidence="2 3" key="1">
    <citation type="journal article" date="2016" name="PLoS Pathog.">
        <title>Biosynthesis of antibiotic leucinostatins in bio-control fungus Purpureocillium lilacinum and their inhibition on phytophthora revealed by genome mining.</title>
        <authorList>
            <person name="Wang G."/>
            <person name="Liu Z."/>
            <person name="Lin R."/>
            <person name="Li E."/>
            <person name="Mao Z."/>
            <person name="Ling J."/>
            <person name="Yang Y."/>
            <person name="Yin W.B."/>
            <person name="Xie B."/>
        </authorList>
    </citation>
    <scope>NUCLEOTIDE SEQUENCE [LARGE SCALE GENOMIC DNA]</scope>
    <source>
        <strain evidence="2">170</strain>
    </source>
</reference>
<sequence length="170" mass="18886">MSNETPDSPPSYDDATSMPGRRPPHPRPTPELVHTIDIKVPRASPSSPLPIPFPADEESWTSARDVKHDDWARFVSNLADARATKAEKKDADEGEPSDEQVQRMREALGLWNYNFFEPRGCRIQAAGFEEMRQTEETEQKSMFIFGKEGIGFRTSSGGIIGIAFPHGNAG</sequence>
<dbReference type="RefSeq" id="XP_018137643.1">
    <property type="nucleotide sequence ID" value="XM_018283312.1"/>
</dbReference>
<feature type="region of interest" description="Disordered" evidence="1">
    <location>
        <begin position="1"/>
        <end position="62"/>
    </location>
</feature>
<proteinExistence type="predicted"/>
<gene>
    <name evidence="2" type="ORF">VFPPC_03860</name>
</gene>
<protein>
    <submittedName>
        <fullName evidence="2">Uncharacterized protein</fullName>
    </submittedName>
</protein>